<comment type="caution">
    <text evidence="1">The sequence shown here is derived from an EMBL/GenBank/DDBJ whole genome shotgun (WGS) entry which is preliminary data.</text>
</comment>
<dbReference type="Proteomes" id="UP000251205">
    <property type="component" value="Unassembled WGS sequence"/>
</dbReference>
<protein>
    <submittedName>
        <fullName evidence="1">Type II toxin-antitoxin system RelE/ParE family toxin</fullName>
    </submittedName>
</protein>
<dbReference type="Gene3D" id="3.30.2310.20">
    <property type="entry name" value="RelE-like"/>
    <property type="match status" value="1"/>
</dbReference>
<evidence type="ECO:0000313" key="2">
    <source>
        <dbReference type="Proteomes" id="UP000251205"/>
    </source>
</evidence>
<dbReference type="OrthoDB" id="7724949at2"/>
<dbReference type="EMBL" id="QMKK01000054">
    <property type="protein sequence ID" value="RAX38259.1"/>
    <property type="molecule type" value="Genomic_DNA"/>
</dbReference>
<evidence type="ECO:0000313" key="1">
    <source>
        <dbReference type="EMBL" id="RAX38259.1"/>
    </source>
</evidence>
<name>A0A329Y2L5_RHITR</name>
<dbReference type="InterPro" id="IPR035093">
    <property type="entry name" value="RelE/ParE_toxin_dom_sf"/>
</dbReference>
<gene>
    <name evidence="1" type="ORF">DQ393_26970</name>
</gene>
<dbReference type="RefSeq" id="WP_112344753.1">
    <property type="nucleotide sequence ID" value="NZ_QMKK01000054.1"/>
</dbReference>
<proteinExistence type="predicted"/>
<organism evidence="1 2">
    <name type="scientific">Rhizobium tropici</name>
    <dbReference type="NCBI Taxonomy" id="398"/>
    <lineage>
        <taxon>Bacteria</taxon>
        <taxon>Pseudomonadati</taxon>
        <taxon>Pseudomonadota</taxon>
        <taxon>Alphaproteobacteria</taxon>
        <taxon>Hyphomicrobiales</taxon>
        <taxon>Rhizobiaceae</taxon>
        <taxon>Rhizobium/Agrobacterium group</taxon>
        <taxon>Rhizobium</taxon>
    </lineage>
</organism>
<accession>A0A329Y2L5</accession>
<sequence>MWNLEYSKDADRDFELIFDHLFVAYIDLGDTPEEALERAAERIHALRLAIDRLVETPHIGTLRSDIHPGIRFLRRGGAAVWFLPIEERRTIVAAAIFFGGKGHIRRMLARLLEN</sequence>
<reference evidence="1 2" key="1">
    <citation type="submission" date="2018-06" db="EMBL/GenBank/DDBJ databases">
        <title>Whole Genome Sequence of an efficient microsymbiont, Rhizobium tropici.</title>
        <authorList>
            <person name="Srinivasan R."/>
            <person name="Singh H.V."/>
            <person name="Srivastava R."/>
            <person name="Kumari B."/>
            <person name="Radhakrishna A."/>
        </authorList>
    </citation>
    <scope>NUCLEOTIDE SEQUENCE [LARGE SCALE GENOMIC DNA]</scope>
    <source>
        <strain evidence="1 2">IGFRI Rhizo-19</strain>
    </source>
</reference>
<dbReference type="AlphaFoldDB" id="A0A329Y2L5"/>